<protein>
    <submittedName>
        <fullName evidence="1">Uncharacterized protein</fullName>
    </submittedName>
</protein>
<proteinExistence type="predicted"/>
<evidence type="ECO:0000313" key="1">
    <source>
        <dbReference type="EMBL" id="QHT31918.1"/>
    </source>
</evidence>
<reference evidence="1" key="1">
    <citation type="journal article" date="2020" name="Nature">
        <title>Giant virus diversity and host interactions through global metagenomics.</title>
        <authorList>
            <person name="Schulz F."/>
            <person name="Roux S."/>
            <person name="Paez-Espino D."/>
            <person name="Jungbluth S."/>
            <person name="Walsh D.A."/>
            <person name="Denef V.J."/>
            <person name="McMahon K.D."/>
            <person name="Konstantinidis K.T."/>
            <person name="Eloe-Fadrosh E.A."/>
            <person name="Kyrpides N.C."/>
            <person name="Woyke T."/>
        </authorList>
    </citation>
    <scope>NUCLEOTIDE SEQUENCE</scope>
    <source>
        <strain evidence="1">GVMAG-M-3300009155-48</strain>
    </source>
</reference>
<name>A0A6C0ESE1_9ZZZZ</name>
<organism evidence="1">
    <name type="scientific">viral metagenome</name>
    <dbReference type="NCBI Taxonomy" id="1070528"/>
    <lineage>
        <taxon>unclassified sequences</taxon>
        <taxon>metagenomes</taxon>
        <taxon>organismal metagenomes</taxon>
    </lineage>
</organism>
<dbReference type="AlphaFoldDB" id="A0A6C0ESE1"/>
<accession>A0A6C0ESE1</accession>
<sequence>MDVSKIGILFTGKIFPDAIDILIEQTKNINNKFVSIWENENPEFIVKLVNNNFTIIYNDIKQQMIYTPQFITIFNGLNYLRENGYEYVLKTRFDVVSYDYKKYLDLLINLYSEKITVIAGIETSSVFFMDIIVGGKINEMCKMYALQSIYDEKYPEKFLIENFSNKTNLSKEELRDIFNFSLTDCIVNDIEFIWYRPISWKSELITCPDMRVINEYCKSEFIWI</sequence>
<dbReference type="EMBL" id="MN738927">
    <property type="protein sequence ID" value="QHT31918.1"/>
    <property type="molecule type" value="Genomic_DNA"/>
</dbReference>